<sequence length="196" mass="21459">MDIWLIRHGETDWNVNGRVQGWTDIPLNVVGRDQARRLGEYLEGVPFSHIYSSDLSRAFDTAKAVAAKTGTPITTTKLLREQYFGQAEGLHRAEKERRFPNGAPGAETSEDVERRIGTFLTDLTNSNHAGRLIIATHGGIIKGALRWVGMKNVPITNTSITCLRFERGVFRVTAVNATPHLASPTGSSTAGIPQHG</sequence>
<dbReference type="PANTHER" id="PTHR46517">
    <property type="entry name" value="FRUCTOSE-2,6-BISPHOSPHATASE TIGAR"/>
    <property type="match status" value="1"/>
</dbReference>
<evidence type="ECO:0000313" key="3">
    <source>
        <dbReference type="Proteomes" id="UP001164761"/>
    </source>
</evidence>
<keyword evidence="3" id="KW-1185">Reference proteome</keyword>
<dbReference type="InterPro" id="IPR029033">
    <property type="entry name" value="His_PPase_superfam"/>
</dbReference>
<gene>
    <name evidence="2" type="ORF">NZD89_13370</name>
</gene>
<evidence type="ECO:0000256" key="1">
    <source>
        <dbReference type="ARBA" id="ARBA00022801"/>
    </source>
</evidence>
<proteinExistence type="predicted"/>
<dbReference type="SUPFAM" id="SSF53254">
    <property type="entry name" value="Phosphoglycerate mutase-like"/>
    <property type="match status" value="1"/>
</dbReference>
<dbReference type="EMBL" id="CP104067">
    <property type="protein sequence ID" value="WAH44283.1"/>
    <property type="molecule type" value="Genomic_DNA"/>
</dbReference>
<dbReference type="InterPro" id="IPR013078">
    <property type="entry name" value="His_Pase_superF_clade-1"/>
</dbReference>
<dbReference type="Proteomes" id="UP001164761">
    <property type="component" value="Chromosome"/>
</dbReference>
<dbReference type="Gene3D" id="3.40.50.1240">
    <property type="entry name" value="Phosphoglycerate mutase-like"/>
    <property type="match status" value="1"/>
</dbReference>
<dbReference type="CDD" id="cd07067">
    <property type="entry name" value="HP_PGM_like"/>
    <property type="match status" value="1"/>
</dbReference>
<evidence type="ECO:0000313" key="2">
    <source>
        <dbReference type="EMBL" id="WAH44283.1"/>
    </source>
</evidence>
<accession>A0ABY6ZNX9</accession>
<dbReference type="InterPro" id="IPR051695">
    <property type="entry name" value="Phosphoglycerate_Mutase"/>
</dbReference>
<organism evidence="2 3">
    <name type="scientific">Alicyclobacillus fastidiosus</name>
    <dbReference type="NCBI Taxonomy" id="392011"/>
    <lineage>
        <taxon>Bacteria</taxon>
        <taxon>Bacillati</taxon>
        <taxon>Bacillota</taxon>
        <taxon>Bacilli</taxon>
        <taxon>Bacillales</taxon>
        <taxon>Alicyclobacillaceae</taxon>
        <taxon>Alicyclobacillus</taxon>
    </lineage>
</organism>
<protein>
    <submittedName>
        <fullName evidence="2">Histidine phosphatase family protein</fullName>
    </submittedName>
</protein>
<dbReference type="RefSeq" id="WP_268008179.1">
    <property type="nucleotide sequence ID" value="NZ_BSUT01000001.1"/>
</dbReference>
<name>A0ABY6ZNX9_9BACL</name>
<reference evidence="2" key="1">
    <citation type="submission" date="2022-08" db="EMBL/GenBank/DDBJ databases">
        <title>Alicyclobacillus fastidiosus DSM 17978, complete genome.</title>
        <authorList>
            <person name="Wang Q."/>
            <person name="Cai R."/>
            <person name="Wang Z."/>
        </authorList>
    </citation>
    <scope>NUCLEOTIDE SEQUENCE</scope>
    <source>
        <strain evidence="2">DSM 17978</strain>
    </source>
</reference>
<dbReference type="PROSITE" id="PS00175">
    <property type="entry name" value="PG_MUTASE"/>
    <property type="match status" value="1"/>
</dbReference>
<dbReference type="Pfam" id="PF00300">
    <property type="entry name" value="His_Phos_1"/>
    <property type="match status" value="1"/>
</dbReference>
<dbReference type="SMART" id="SM00855">
    <property type="entry name" value="PGAM"/>
    <property type="match status" value="1"/>
</dbReference>
<dbReference type="PANTHER" id="PTHR46517:SF1">
    <property type="entry name" value="FRUCTOSE-2,6-BISPHOSPHATASE TIGAR"/>
    <property type="match status" value="1"/>
</dbReference>
<keyword evidence="1" id="KW-0378">Hydrolase</keyword>
<dbReference type="InterPro" id="IPR001345">
    <property type="entry name" value="PG/BPGM_mutase_AS"/>
</dbReference>